<dbReference type="AlphaFoldDB" id="A0A0C4E5G7"/>
<dbReference type="EMBL" id="ADBL01001871">
    <property type="status" value="NOT_ANNOTATED_CDS"/>
    <property type="molecule type" value="Genomic_DNA"/>
</dbReference>
<dbReference type="EMBL" id="GL876972">
    <property type="protein sequence ID" value="KLU88749.1"/>
    <property type="molecule type" value="Genomic_DNA"/>
</dbReference>
<reference evidence="3" key="5">
    <citation type="submission" date="2015-06" db="UniProtKB">
        <authorList>
            <consortium name="EnsemblFungi"/>
        </authorList>
    </citation>
    <scope>IDENTIFICATION</scope>
    <source>
        <strain evidence="3">ATCC 64411</strain>
    </source>
</reference>
<evidence type="ECO:0000313" key="4">
    <source>
        <dbReference type="Proteomes" id="UP000011715"/>
    </source>
</evidence>
<organism evidence="3 4">
    <name type="scientific">Magnaporthiopsis poae (strain ATCC 64411 / 73-15)</name>
    <name type="common">Kentucky bluegrass fungus</name>
    <name type="synonym">Magnaporthe poae</name>
    <dbReference type="NCBI Taxonomy" id="644358"/>
    <lineage>
        <taxon>Eukaryota</taxon>
        <taxon>Fungi</taxon>
        <taxon>Dikarya</taxon>
        <taxon>Ascomycota</taxon>
        <taxon>Pezizomycotina</taxon>
        <taxon>Sordariomycetes</taxon>
        <taxon>Sordariomycetidae</taxon>
        <taxon>Magnaporthales</taxon>
        <taxon>Magnaporthaceae</taxon>
        <taxon>Magnaporthiopsis</taxon>
    </lineage>
</organism>
<reference evidence="3" key="4">
    <citation type="journal article" date="2015" name="G3 (Bethesda)">
        <title>Genome sequences of three phytopathogenic species of the Magnaporthaceae family of fungi.</title>
        <authorList>
            <person name="Okagaki L.H."/>
            <person name="Nunes C.C."/>
            <person name="Sailsbery J."/>
            <person name="Clay B."/>
            <person name="Brown D."/>
            <person name="John T."/>
            <person name="Oh Y."/>
            <person name="Young N."/>
            <person name="Fitzgerald M."/>
            <person name="Haas B.J."/>
            <person name="Zeng Q."/>
            <person name="Young S."/>
            <person name="Adiconis X."/>
            <person name="Fan L."/>
            <person name="Levin J.Z."/>
            <person name="Mitchell T.K."/>
            <person name="Okubara P.A."/>
            <person name="Farman M.L."/>
            <person name="Kohn L.M."/>
            <person name="Birren B."/>
            <person name="Ma L.-J."/>
            <person name="Dean R.A."/>
        </authorList>
    </citation>
    <scope>NUCLEOTIDE SEQUENCE</scope>
    <source>
        <strain evidence="3">ATCC 64411 / 73-15</strain>
    </source>
</reference>
<reference evidence="2" key="1">
    <citation type="submission" date="2010-05" db="EMBL/GenBank/DDBJ databases">
        <title>The Genome Sequence of Magnaporthe poae strain ATCC 64411.</title>
        <authorList>
            <consortium name="The Broad Institute Genome Sequencing Platform"/>
            <consortium name="Broad Institute Genome Sequencing Center for Infectious Disease"/>
            <person name="Ma L.-J."/>
            <person name="Dead R."/>
            <person name="Young S."/>
            <person name="Zeng Q."/>
            <person name="Koehrsen M."/>
            <person name="Alvarado L."/>
            <person name="Berlin A."/>
            <person name="Chapman S.B."/>
            <person name="Chen Z."/>
            <person name="Freedman E."/>
            <person name="Gellesch M."/>
            <person name="Goldberg J."/>
            <person name="Griggs A."/>
            <person name="Gujja S."/>
            <person name="Heilman E.R."/>
            <person name="Heiman D."/>
            <person name="Hepburn T."/>
            <person name="Howarth C."/>
            <person name="Jen D."/>
            <person name="Larson L."/>
            <person name="Mehta T."/>
            <person name="Neiman D."/>
            <person name="Pearson M."/>
            <person name="Roberts A."/>
            <person name="Saif S."/>
            <person name="Shea T."/>
            <person name="Shenoy N."/>
            <person name="Sisk P."/>
            <person name="Stolte C."/>
            <person name="Sykes S."/>
            <person name="Walk T."/>
            <person name="White J."/>
            <person name="Yandava C."/>
            <person name="Haas B."/>
            <person name="Nusbaum C."/>
            <person name="Birren B."/>
        </authorList>
    </citation>
    <scope>NUCLEOTIDE SEQUENCE</scope>
    <source>
        <strain evidence="2">ATCC 64411</strain>
    </source>
</reference>
<evidence type="ECO:0000313" key="2">
    <source>
        <dbReference type="EMBL" id="KLU88749.1"/>
    </source>
</evidence>
<keyword evidence="4" id="KW-1185">Reference proteome</keyword>
<dbReference type="Proteomes" id="UP000011715">
    <property type="component" value="Unassembled WGS sequence"/>
</dbReference>
<dbReference type="VEuPathDB" id="FungiDB:MAPG_07733"/>
<evidence type="ECO:0000256" key="1">
    <source>
        <dbReference type="SAM" id="MobiDB-lite"/>
    </source>
</evidence>
<feature type="region of interest" description="Disordered" evidence="1">
    <location>
        <begin position="29"/>
        <end position="53"/>
    </location>
</feature>
<name>A0A0C4E5G7_MAGP6</name>
<reference evidence="4" key="2">
    <citation type="submission" date="2010-05" db="EMBL/GenBank/DDBJ databases">
        <title>The genome sequence of Magnaporthe poae strain ATCC 64411.</title>
        <authorList>
            <person name="Ma L.-J."/>
            <person name="Dead R."/>
            <person name="Young S."/>
            <person name="Zeng Q."/>
            <person name="Koehrsen M."/>
            <person name="Alvarado L."/>
            <person name="Berlin A."/>
            <person name="Chapman S.B."/>
            <person name="Chen Z."/>
            <person name="Freedman E."/>
            <person name="Gellesch M."/>
            <person name="Goldberg J."/>
            <person name="Griggs A."/>
            <person name="Gujja S."/>
            <person name="Heilman E.R."/>
            <person name="Heiman D."/>
            <person name="Hepburn T."/>
            <person name="Howarth C."/>
            <person name="Jen D."/>
            <person name="Larson L."/>
            <person name="Mehta T."/>
            <person name="Neiman D."/>
            <person name="Pearson M."/>
            <person name="Roberts A."/>
            <person name="Saif S."/>
            <person name="Shea T."/>
            <person name="Shenoy N."/>
            <person name="Sisk P."/>
            <person name="Stolte C."/>
            <person name="Sykes S."/>
            <person name="Walk T."/>
            <person name="White J."/>
            <person name="Yandava C."/>
            <person name="Haas B."/>
            <person name="Nusbaum C."/>
            <person name="Birren B."/>
        </authorList>
    </citation>
    <scope>NUCLEOTIDE SEQUENCE [LARGE SCALE GENOMIC DNA]</scope>
    <source>
        <strain evidence="4">ATCC 64411 / 73-15</strain>
    </source>
</reference>
<dbReference type="EnsemblFungi" id="MAPG_07733T0">
    <property type="protein sequence ID" value="MAPG_07733T0"/>
    <property type="gene ID" value="MAPG_07733"/>
</dbReference>
<sequence>MRDDHMLRQGLRLLDFVRAAFSLWPRATSNPDSPAVAQVDPGVGGRHNRQPKPVEHKRAACVSLCLWRVRWPLHNPCNFLIHQPGDNNELQRTLI</sequence>
<protein>
    <submittedName>
        <fullName evidence="2 3">Uncharacterized protein</fullName>
    </submittedName>
</protein>
<accession>A0A0C4E5G7</accession>
<gene>
    <name evidence="2" type="ORF">MAPG_07733</name>
</gene>
<reference evidence="2" key="3">
    <citation type="submission" date="2011-03" db="EMBL/GenBank/DDBJ databases">
        <title>Annotation of Magnaporthe poae ATCC 64411.</title>
        <authorList>
            <person name="Ma L.-J."/>
            <person name="Dead R."/>
            <person name="Young S.K."/>
            <person name="Zeng Q."/>
            <person name="Gargeya S."/>
            <person name="Fitzgerald M."/>
            <person name="Haas B."/>
            <person name="Abouelleil A."/>
            <person name="Alvarado L."/>
            <person name="Arachchi H.M."/>
            <person name="Berlin A."/>
            <person name="Brown A."/>
            <person name="Chapman S.B."/>
            <person name="Chen Z."/>
            <person name="Dunbar C."/>
            <person name="Freedman E."/>
            <person name="Gearin G."/>
            <person name="Gellesch M."/>
            <person name="Goldberg J."/>
            <person name="Griggs A."/>
            <person name="Gujja S."/>
            <person name="Heiman D."/>
            <person name="Howarth C."/>
            <person name="Larson L."/>
            <person name="Lui A."/>
            <person name="MacDonald P.J.P."/>
            <person name="Mehta T."/>
            <person name="Montmayeur A."/>
            <person name="Murphy C."/>
            <person name="Neiman D."/>
            <person name="Pearson M."/>
            <person name="Priest M."/>
            <person name="Roberts A."/>
            <person name="Saif S."/>
            <person name="Shea T."/>
            <person name="Shenoy N."/>
            <person name="Sisk P."/>
            <person name="Stolte C."/>
            <person name="Sykes S."/>
            <person name="Yandava C."/>
            <person name="Wortman J."/>
            <person name="Nusbaum C."/>
            <person name="Birren B."/>
        </authorList>
    </citation>
    <scope>NUCLEOTIDE SEQUENCE</scope>
    <source>
        <strain evidence="2">ATCC 64411</strain>
    </source>
</reference>
<evidence type="ECO:0000313" key="3">
    <source>
        <dbReference type="EnsemblFungi" id="MAPG_07733T0"/>
    </source>
</evidence>
<proteinExistence type="predicted"/>